<dbReference type="AlphaFoldDB" id="A0A4Q9MN09"/>
<name>A0A4Q9MN09_9APHY</name>
<feature type="region of interest" description="Disordered" evidence="1">
    <location>
        <begin position="197"/>
        <end position="231"/>
    </location>
</feature>
<keyword evidence="2" id="KW-0812">Transmembrane</keyword>
<gene>
    <name evidence="4" type="ORF">BD311DRAFT_721162</name>
</gene>
<evidence type="ECO:0008006" key="5">
    <source>
        <dbReference type="Google" id="ProtNLM"/>
    </source>
</evidence>
<dbReference type="OrthoDB" id="3266934at2759"/>
<keyword evidence="2" id="KW-0472">Membrane</keyword>
<proteinExistence type="predicted"/>
<accession>A0A4Q9MN09</accession>
<reference evidence="4" key="1">
    <citation type="submission" date="2019-01" db="EMBL/GenBank/DDBJ databases">
        <title>Draft genome sequences of three monokaryotic isolates of the white-rot basidiomycete fungus Dichomitus squalens.</title>
        <authorList>
            <consortium name="DOE Joint Genome Institute"/>
            <person name="Lopez S.C."/>
            <person name="Andreopoulos B."/>
            <person name="Pangilinan J."/>
            <person name="Lipzen A."/>
            <person name="Riley R."/>
            <person name="Ahrendt S."/>
            <person name="Ng V."/>
            <person name="Barry K."/>
            <person name="Daum C."/>
            <person name="Grigoriev I.V."/>
            <person name="Hilden K.S."/>
            <person name="Makela M.R."/>
            <person name="de Vries R.P."/>
        </authorList>
    </citation>
    <scope>NUCLEOTIDE SEQUENCE [LARGE SCALE GENOMIC DNA]</scope>
    <source>
        <strain evidence="4">OM18370.1</strain>
    </source>
</reference>
<feature type="compositionally biased region" description="Low complexity" evidence="1">
    <location>
        <begin position="33"/>
        <end position="82"/>
    </location>
</feature>
<evidence type="ECO:0000256" key="3">
    <source>
        <dbReference type="SAM" id="SignalP"/>
    </source>
</evidence>
<dbReference type="EMBL" id="ML143416">
    <property type="protein sequence ID" value="TBU28999.1"/>
    <property type="molecule type" value="Genomic_DNA"/>
</dbReference>
<dbReference type="Proteomes" id="UP000292957">
    <property type="component" value="Unassembled WGS sequence"/>
</dbReference>
<evidence type="ECO:0000313" key="4">
    <source>
        <dbReference type="EMBL" id="TBU28999.1"/>
    </source>
</evidence>
<feature type="compositionally biased region" description="Low complexity" evidence="1">
    <location>
        <begin position="211"/>
        <end position="231"/>
    </location>
</feature>
<feature type="signal peptide" evidence="3">
    <location>
        <begin position="1"/>
        <end position="21"/>
    </location>
</feature>
<sequence>MRVGALALVFAILSVVPGMLAKHGEGGDDDDGAAPATSTPPASSTPPATSATSAPPATSSPTATSTPPATSTAAAATSSTAPSPTPTPFQFLPPSNATTCQNVMLKWQSNISTPITLSVTNGRVINPPASSSENSVLVSRTLSTNVSASAGQFMWASVDVPPGPYVAVAFDTSQNTGIFAQSLPFFVQMGQDSSCLASASATSAPPPPGSPTSTSDSEASSGSSDSSAGSQPKKLGAGVLAGVVVAVVVGVLLLILAATFPHYWKDAFIRRRQNQHPGGPYHLF</sequence>
<organism evidence="4">
    <name type="scientific">Dichomitus squalens</name>
    <dbReference type="NCBI Taxonomy" id="114155"/>
    <lineage>
        <taxon>Eukaryota</taxon>
        <taxon>Fungi</taxon>
        <taxon>Dikarya</taxon>
        <taxon>Basidiomycota</taxon>
        <taxon>Agaricomycotina</taxon>
        <taxon>Agaricomycetes</taxon>
        <taxon>Polyporales</taxon>
        <taxon>Polyporaceae</taxon>
        <taxon>Dichomitus</taxon>
    </lineage>
</organism>
<protein>
    <recommendedName>
        <fullName evidence="5">Ser-Thr-rich glycosyl-phosphatidyl-inositol-anchored membrane family-domain-containing protein</fullName>
    </recommendedName>
</protein>
<feature type="chain" id="PRO_5020957976" description="Ser-Thr-rich glycosyl-phosphatidyl-inositol-anchored membrane family-domain-containing protein" evidence="3">
    <location>
        <begin position="22"/>
        <end position="284"/>
    </location>
</feature>
<keyword evidence="3" id="KW-0732">Signal</keyword>
<evidence type="ECO:0000256" key="2">
    <source>
        <dbReference type="SAM" id="Phobius"/>
    </source>
</evidence>
<evidence type="ECO:0000256" key="1">
    <source>
        <dbReference type="SAM" id="MobiDB-lite"/>
    </source>
</evidence>
<feature type="region of interest" description="Disordered" evidence="1">
    <location>
        <begin position="23"/>
        <end position="94"/>
    </location>
</feature>
<feature type="transmembrane region" description="Helical" evidence="2">
    <location>
        <begin position="235"/>
        <end position="264"/>
    </location>
</feature>
<keyword evidence="2" id="KW-1133">Transmembrane helix</keyword>